<evidence type="ECO:0000256" key="2">
    <source>
        <dbReference type="ARBA" id="ARBA00022448"/>
    </source>
</evidence>
<dbReference type="InterPro" id="IPR036942">
    <property type="entry name" value="Beta-barrel_TonB_sf"/>
</dbReference>
<dbReference type="Gene3D" id="2.60.40.1120">
    <property type="entry name" value="Carboxypeptidase-like, regulatory domain"/>
    <property type="match status" value="1"/>
</dbReference>
<evidence type="ECO:0000259" key="14">
    <source>
        <dbReference type="SMART" id="SM00965"/>
    </source>
</evidence>
<dbReference type="InterPro" id="IPR008969">
    <property type="entry name" value="CarboxyPept-like_regulatory"/>
</dbReference>
<dbReference type="EMBL" id="JACHCA010000003">
    <property type="protein sequence ID" value="MBB6126990.1"/>
    <property type="molecule type" value="Genomic_DNA"/>
</dbReference>
<dbReference type="GO" id="GO:0009279">
    <property type="term" value="C:cell outer membrane"/>
    <property type="evidence" value="ECO:0007669"/>
    <property type="project" value="UniProtKB-SubCell"/>
</dbReference>
<dbReference type="Gene3D" id="3.55.50.30">
    <property type="match status" value="1"/>
</dbReference>
<feature type="region of interest" description="Disordered" evidence="12">
    <location>
        <begin position="992"/>
        <end position="1011"/>
    </location>
</feature>
<evidence type="ECO:0000256" key="7">
    <source>
        <dbReference type="ARBA" id="ARBA00023077"/>
    </source>
</evidence>
<dbReference type="Pfam" id="PF07715">
    <property type="entry name" value="Plug"/>
    <property type="match status" value="1"/>
</dbReference>
<dbReference type="InterPro" id="IPR011662">
    <property type="entry name" value="Secretin/TonB_short_N"/>
</dbReference>
<reference evidence="15 16" key="1">
    <citation type="submission" date="2020-08" db="EMBL/GenBank/DDBJ databases">
        <title>Genomic Encyclopedia of Type Strains, Phase IV (KMG-V): Genome sequencing to study the core and pangenomes of soil and plant-associated prokaryotes.</title>
        <authorList>
            <person name="Whitman W."/>
        </authorList>
    </citation>
    <scope>NUCLEOTIDE SEQUENCE [LARGE SCALE GENOMIC DNA]</scope>
    <source>
        <strain evidence="15 16">MP601</strain>
    </source>
</reference>
<evidence type="ECO:0000256" key="6">
    <source>
        <dbReference type="ARBA" id="ARBA00023004"/>
    </source>
</evidence>
<evidence type="ECO:0000313" key="15">
    <source>
        <dbReference type="EMBL" id="MBB6126990.1"/>
    </source>
</evidence>
<dbReference type="InterPro" id="IPR037066">
    <property type="entry name" value="Plug_dom_sf"/>
</dbReference>
<dbReference type="NCBIfam" id="TIGR04056">
    <property type="entry name" value="OMP_RagA_SusC"/>
    <property type="match status" value="1"/>
</dbReference>
<evidence type="ECO:0000256" key="3">
    <source>
        <dbReference type="ARBA" id="ARBA00022452"/>
    </source>
</evidence>
<keyword evidence="8 10" id="KW-0472">Membrane</keyword>
<dbReference type="RefSeq" id="WP_260170815.1">
    <property type="nucleotide sequence ID" value="NZ_JACHCA010000003.1"/>
</dbReference>
<dbReference type="InterPro" id="IPR000531">
    <property type="entry name" value="Beta-barrel_TonB"/>
</dbReference>
<keyword evidence="2 10" id="KW-0813">Transport</keyword>
<organism evidence="15 16">
    <name type="scientific">Mucilaginibacter lappiensis</name>
    <dbReference type="NCBI Taxonomy" id="354630"/>
    <lineage>
        <taxon>Bacteria</taxon>
        <taxon>Pseudomonadati</taxon>
        <taxon>Bacteroidota</taxon>
        <taxon>Sphingobacteriia</taxon>
        <taxon>Sphingobacteriales</taxon>
        <taxon>Sphingobacteriaceae</taxon>
        <taxon>Mucilaginibacter</taxon>
    </lineage>
</organism>
<evidence type="ECO:0000256" key="12">
    <source>
        <dbReference type="SAM" id="MobiDB-lite"/>
    </source>
</evidence>
<protein>
    <submittedName>
        <fullName evidence="15">TonB-linked SusC/RagA family outer membrane protein</fullName>
    </submittedName>
</protein>
<dbReference type="InterPro" id="IPR023996">
    <property type="entry name" value="TonB-dep_OMP_SusC/RagA"/>
</dbReference>
<dbReference type="Gene3D" id="2.170.130.10">
    <property type="entry name" value="TonB-dependent receptor, plug domain"/>
    <property type="match status" value="1"/>
</dbReference>
<dbReference type="GO" id="GO:0006826">
    <property type="term" value="P:iron ion transport"/>
    <property type="evidence" value="ECO:0007669"/>
    <property type="project" value="UniProtKB-KW"/>
</dbReference>
<dbReference type="AlphaFoldDB" id="A0A841J8B5"/>
<keyword evidence="3 10" id="KW-1134">Transmembrane beta strand</keyword>
<feature type="compositionally biased region" description="Polar residues" evidence="12">
    <location>
        <begin position="999"/>
        <end position="1011"/>
    </location>
</feature>
<keyword evidence="13" id="KW-0732">Signal</keyword>
<keyword evidence="4" id="KW-0406">Ion transport</keyword>
<evidence type="ECO:0000256" key="4">
    <source>
        <dbReference type="ARBA" id="ARBA00022496"/>
    </source>
</evidence>
<feature type="chain" id="PRO_5032910609" evidence="13">
    <location>
        <begin position="18"/>
        <end position="1106"/>
    </location>
</feature>
<keyword evidence="7 11" id="KW-0798">TonB box</keyword>
<dbReference type="InterPro" id="IPR039426">
    <property type="entry name" value="TonB-dep_rcpt-like"/>
</dbReference>
<comment type="subcellular location">
    <subcellularLocation>
        <location evidence="1 10">Cell outer membrane</location>
        <topology evidence="1 10">Multi-pass membrane protein</topology>
    </subcellularLocation>
</comment>
<keyword evidence="9 10" id="KW-0998">Cell outer membrane</keyword>
<name>A0A841J8B5_9SPHI</name>
<comment type="caution">
    <text evidence="15">The sequence shown here is derived from an EMBL/GenBank/DDBJ whole genome shotgun (WGS) entry which is preliminary data.</text>
</comment>
<dbReference type="PROSITE" id="PS52016">
    <property type="entry name" value="TONB_DEPENDENT_REC_3"/>
    <property type="match status" value="1"/>
</dbReference>
<dbReference type="InterPro" id="IPR023997">
    <property type="entry name" value="TonB-dep_OMP_SusC/RagA_CS"/>
</dbReference>
<dbReference type="Proteomes" id="UP000548326">
    <property type="component" value="Unassembled WGS sequence"/>
</dbReference>
<dbReference type="SUPFAM" id="SSF56935">
    <property type="entry name" value="Porins"/>
    <property type="match status" value="1"/>
</dbReference>
<evidence type="ECO:0000256" key="1">
    <source>
        <dbReference type="ARBA" id="ARBA00004571"/>
    </source>
</evidence>
<evidence type="ECO:0000256" key="9">
    <source>
        <dbReference type="ARBA" id="ARBA00023237"/>
    </source>
</evidence>
<evidence type="ECO:0000313" key="16">
    <source>
        <dbReference type="Proteomes" id="UP000548326"/>
    </source>
</evidence>
<evidence type="ECO:0000256" key="10">
    <source>
        <dbReference type="PROSITE-ProRule" id="PRU01360"/>
    </source>
</evidence>
<accession>A0A841J8B5</accession>
<evidence type="ECO:0000256" key="13">
    <source>
        <dbReference type="SAM" id="SignalP"/>
    </source>
</evidence>
<evidence type="ECO:0000256" key="8">
    <source>
        <dbReference type="ARBA" id="ARBA00023136"/>
    </source>
</evidence>
<feature type="domain" description="Secretin/TonB short N-terminal" evidence="14">
    <location>
        <begin position="46"/>
        <end position="96"/>
    </location>
</feature>
<dbReference type="Pfam" id="PF13715">
    <property type="entry name" value="CarbopepD_reg_2"/>
    <property type="match status" value="1"/>
</dbReference>
<dbReference type="Gene3D" id="2.40.170.20">
    <property type="entry name" value="TonB-dependent receptor, beta-barrel domain"/>
    <property type="match status" value="1"/>
</dbReference>
<sequence>MKLTTLMILLAMLQCSAAVFGQKINLNETNTPLKKVLKIINDQTGYVFFYESKAIRNKNVTIKVKDASLDVALNTFLKDLHLSYEIVNNTIFIKEQSVAVQAPPISNSQQVAIKVTGQIYDEKNNTLPGVTVRLKGEKAVVIADKDGKFSIDVPNPNAILTFSFIGYATQELPVLQDRQMNVHMQLDQSKLNEVVVLGYGSAKQSDLTGSVSTISSAKVTQVKGISNVAQTLQGQMAGVQVNQASGQPGEAMKIAIRGTNSINGGNDPLYVIDGQITQGISAQLNVDDIASIAVLKDASSTAIYGSRGANGVIMITTKKGTSKASGKPQVSYDGYYGVARLRHKLQLIDASEYAQLQNEVTTNDNASGLNNPAKPLPWTPDQINGLGKGTDWQDLVYHTAPTQNHTISVGGNTENTRYYTSFGYFNQDGIITNSSYRRLSGRINLDQKLNQQLNFTINLALTKDLYKKNNYQNADYGGVPFQTFVMPPTEGVYNPNGTYTVFTGLNYGQTNPVAMAKEQYDPLSTLRILGTAALNYEIVPGLKLRSSVSIDNEDNHQETYNPPSITFGQPAGNASQGYSNSNSFVNENTITYIHNWGKHNLNALAGFTFQQNHSRYLNSGTASGFVSTVYVDNSLQSATTLANPNTGTSSNTLISYLGRLNYNYAGKYYATFTARRDGSSVFGSNNKYAFFPSGALAWTVSEEDFLKENPTLSNLKLRASYGTSGNQAINPYQTLASVSSINTILNNSNTTGYYYSSVSNNNLKWETTKELDLGIDVGIIKNRLNITADYYNKKTSNLLLYVNLPASTGFGTQLQNVGKASNKGFEFSINSQNMVGRDFTWSSTLTYTHNQNKLLSLGVGADGKPIPYQYIGTGGNWFPMIVGQPMNSFFGQQVTGVYQTDAEAKANGEPTKHAGDYKFLDYNHDGVVDDNDKHVLTTLQPKFTAGFNNTFTYKHWDLSILITGSYGATLVNELRKYSLTLNGQWTPTQAAYDSRWQGPGTSNAGDKPSANSMQYTRDYANSLWEENGNYLKIKDVTLGYTFNAAQLHRIKISSINIYVSAQNYFTVTKYTGYDPEVSWASGTVNGWDRGNYPSTKSITAGVRVKF</sequence>
<keyword evidence="5 10" id="KW-0812">Transmembrane</keyword>
<dbReference type="Pfam" id="PF00593">
    <property type="entry name" value="TonB_dep_Rec_b-barrel"/>
    <property type="match status" value="1"/>
</dbReference>
<evidence type="ECO:0000256" key="5">
    <source>
        <dbReference type="ARBA" id="ARBA00022692"/>
    </source>
</evidence>
<keyword evidence="4" id="KW-0410">Iron transport</keyword>
<evidence type="ECO:0000256" key="11">
    <source>
        <dbReference type="RuleBase" id="RU003357"/>
    </source>
</evidence>
<keyword evidence="6" id="KW-0408">Iron</keyword>
<dbReference type="NCBIfam" id="TIGR04057">
    <property type="entry name" value="SusC_RagA_signa"/>
    <property type="match status" value="1"/>
</dbReference>
<proteinExistence type="inferred from homology"/>
<dbReference type="InterPro" id="IPR012910">
    <property type="entry name" value="Plug_dom"/>
</dbReference>
<feature type="signal peptide" evidence="13">
    <location>
        <begin position="1"/>
        <end position="17"/>
    </location>
</feature>
<dbReference type="SMART" id="SM00965">
    <property type="entry name" value="STN"/>
    <property type="match status" value="1"/>
</dbReference>
<comment type="similarity">
    <text evidence="10 11">Belongs to the TonB-dependent receptor family.</text>
</comment>
<dbReference type="SUPFAM" id="SSF49464">
    <property type="entry name" value="Carboxypeptidase regulatory domain-like"/>
    <property type="match status" value="1"/>
</dbReference>
<gene>
    <name evidence="15" type="ORF">HDF22_001096</name>
</gene>